<evidence type="ECO:0000313" key="14">
    <source>
        <dbReference type="Proteomes" id="UP000694871"/>
    </source>
</evidence>
<dbReference type="GeneID" id="107109408"/>
<proteinExistence type="inferred from homology"/>
<evidence type="ECO:0000256" key="10">
    <source>
        <dbReference type="ARBA" id="ARBA00037538"/>
    </source>
</evidence>
<keyword evidence="7" id="KW-0472">Membrane</keyword>
<gene>
    <name evidence="15" type="primary">CATIP</name>
</gene>
<accession>A0ABM1JVL9</accession>
<dbReference type="RefSeq" id="XP_015265506.1">
    <property type="nucleotide sequence ID" value="XM_015410020.1"/>
</dbReference>
<comment type="subcellular location">
    <subcellularLocation>
        <location evidence="2">Cell membrane</location>
    </subcellularLocation>
    <subcellularLocation>
        <location evidence="3">Cytoplasm</location>
        <location evidence="3">Cytoskeleton</location>
    </subcellularLocation>
    <subcellularLocation>
        <location evidence="1">Nucleus</location>
    </subcellularLocation>
</comment>
<keyword evidence="4" id="KW-1003">Cell membrane</keyword>
<name>A0ABM1JVL9_GEKJA</name>
<dbReference type="PANTHER" id="PTHR15505">
    <property type="entry name" value="RIIA DOMAIN-CONTAINING PROTEIN 1"/>
    <property type="match status" value="1"/>
</dbReference>
<dbReference type="Proteomes" id="UP000694871">
    <property type="component" value="Unplaced"/>
</dbReference>
<evidence type="ECO:0000256" key="8">
    <source>
        <dbReference type="ARBA" id="ARBA00023212"/>
    </source>
</evidence>
<evidence type="ECO:0000256" key="9">
    <source>
        <dbReference type="ARBA" id="ARBA00023242"/>
    </source>
</evidence>
<evidence type="ECO:0000256" key="11">
    <source>
        <dbReference type="ARBA" id="ARBA00037938"/>
    </source>
</evidence>
<evidence type="ECO:0000256" key="12">
    <source>
        <dbReference type="ARBA" id="ARBA00039249"/>
    </source>
</evidence>
<evidence type="ECO:0000256" key="1">
    <source>
        <dbReference type="ARBA" id="ARBA00004123"/>
    </source>
</evidence>
<evidence type="ECO:0000256" key="2">
    <source>
        <dbReference type="ARBA" id="ARBA00004236"/>
    </source>
</evidence>
<keyword evidence="14" id="KW-1185">Reference proteome</keyword>
<evidence type="ECO:0000256" key="6">
    <source>
        <dbReference type="ARBA" id="ARBA00022794"/>
    </source>
</evidence>
<comment type="similarity">
    <text evidence="11">Belongs to the CATIP family.</text>
</comment>
<evidence type="ECO:0000256" key="3">
    <source>
        <dbReference type="ARBA" id="ARBA00004245"/>
    </source>
</evidence>
<keyword evidence="5" id="KW-0963">Cytoplasm</keyword>
<evidence type="ECO:0000256" key="4">
    <source>
        <dbReference type="ARBA" id="ARBA00022475"/>
    </source>
</evidence>
<dbReference type="SUPFAM" id="SSF47391">
    <property type="entry name" value="Dimerization-anchoring domain of cAMP-dependent PK regulatory subunit"/>
    <property type="match status" value="1"/>
</dbReference>
<evidence type="ECO:0000256" key="7">
    <source>
        <dbReference type="ARBA" id="ARBA00023136"/>
    </source>
</evidence>
<comment type="function">
    <text evidence="10">Plays a role in primary ciliogenesis by modulating actin polymerization.</text>
</comment>
<keyword evidence="6" id="KW-0970">Cilium biogenesis/degradation</keyword>
<reference evidence="15" key="1">
    <citation type="submission" date="2025-08" db="UniProtKB">
        <authorList>
            <consortium name="RefSeq"/>
        </authorList>
    </citation>
    <scope>IDENTIFICATION</scope>
</reference>
<organism evidence="14 15">
    <name type="scientific">Gekko japonicus</name>
    <name type="common">Schlegel's Japanese gecko</name>
    <dbReference type="NCBI Taxonomy" id="146911"/>
    <lineage>
        <taxon>Eukaryota</taxon>
        <taxon>Metazoa</taxon>
        <taxon>Chordata</taxon>
        <taxon>Craniata</taxon>
        <taxon>Vertebrata</taxon>
        <taxon>Euteleostomi</taxon>
        <taxon>Lepidosauria</taxon>
        <taxon>Squamata</taxon>
        <taxon>Bifurcata</taxon>
        <taxon>Gekkota</taxon>
        <taxon>Gekkonidae</taxon>
        <taxon>Gekkoninae</taxon>
        <taxon>Gekko</taxon>
    </lineage>
</organism>
<sequence>MAMVMEAVREAISTSGNMGCKSQALADTMISNTVGLHHSHLLAWRAEPLVFLKVSWPLFNYPALDSEEAATYEELVKALMDHFAPRPSKMALRMDFFHGRRFQNSSLQAFRRYTYSMASGHLQPTVQVANSLEIAKETPIQKVPNASKSAIEFLSLIGTDEIQPCLFEESLVAVSENGQRIGTFSISVKRSRYSLDEGYEEDCYLVHARSKGTVDGVPCTTSITGYVTKNLETLEQHTEESVRFREHPVETRTHVVKHQGQTVVTKTIIERDEEIHVSSSSYKCELLQGLVAESANLLVLRVMARRQAVPENAIFLSFDSDHHVCTSTYRALGFQKQQVKKEEVDVFVIERAVHSIEGVPLGWQFCFLSDGHLSRRVQVGSPVIMLIEQVPILIEIDKPDPHPIFEKIPLDWEEDMELYSQFLDRKEELQASHATYARRHPELSNLLADFLQLLLLRKPDDVVTFAAEYFAPFSVQNPPCRSFQSSDKPSPFRSHV</sequence>
<evidence type="ECO:0000313" key="15">
    <source>
        <dbReference type="RefSeq" id="XP_015265506.1"/>
    </source>
</evidence>
<feature type="domain" description="Ciliogenesis-associated TTC17-interacting protein N-terminal" evidence="13">
    <location>
        <begin position="150"/>
        <end position="382"/>
    </location>
</feature>
<keyword evidence="9" id="KW-0539">Nucleus</keyword>
<evidence type="ECO:0000256" key="5">
    <source>
        <dbReference type="ARBA" id="ARBA00022490"/>
    </source>
</evidence>
<dbReference type="PANTHER" id="PTHR15505:SF3">
    <property type="entry name" value="CILIOGENESIS-ASSOCIATED TTC17-INTERACTING PROTEIN"/>
    <property type="match status" value="1"/>
</dbReference>
<dbReference type="Pfam" id="PF21772">
    <property type="entry name" value="CATIP_N"/>
    <property type="match status" value="1"/>
</dbReference>
<evidence type="ECO:0000259" key="13">
    <source>
        <dbReference type="Pfam" id="PF21772"/>
    </source>
</evidence>
<keyword evidence="8" id="KW-0206">Cytoskeleton</keyword>
<dbReference type="InterPro" id="IPR048777">
    <property type="entry name" value="CATIP_N"/>
</dbReference>
<protein>
    <recommendedName>
        <fullName evidence="12">Ciliogenesis-associated TTC17-interacting protein</fullName>
    </recommendedName>
</protein>